<sequence>MEIIYNSKEKTADFIRDNKQNFQEKLLSHTVNFPSRINDILEKGN</sequence>
<reference evidence="1" key="1">
    <citation type="submission" date="2020-08" db="EMBL/GenBank/DDBJ databases">
        <title>Functional genomics of gut bacteria from endangered species of beetles.</title>
        <authorList>
            <person name="Carlos-Shanley C."/>
        </authorList>
    </citation>
    <scope>NUCLEOTIDE SEQUENCE [LARGE SCALE GENOMIC DNA]</scope>
    <source>
        <strain evidence="1">S00060</strain>
    </source>
</reference>
<organism evidence="1 2">
    <name type="scientific">Priestia aryabhattai</name>
    <name type="common">Bacillus aryabhattai</name>
    <dbReference type="NCBI Taxonomy" id="412384"/>
    <lineage>
        <taxon>Bacteria</taxon>
        <taxon>Bacillati</taxon>
        <taxon>Bacillota</taxon>
        <taxon>Bacilli</taxon>
        <taxon>Bacillales</taxon>
        <taxon>Bacillaceae</taxon>
        <taxon>Priestia</taxon>
    </lineage>
</organism>
<dbReference type="AlphaFoldDB" id="A0A7W3NH51"/>
<evidence type="ECO:0000313" key="2">
    <source>
        <dbReference type="Proteomes" id="UP000543174"/>
    </source>
</evidence>
<dbReference type="RefSeq" id="WP_182528195.1">
    <property type="nucleotide sequence ID" value="NZ_JACJHT010000020.1"/>
</dbReference>
<gene>
    <name evidence="1" type="ORF">HNP21_006070</name>
</gene>
<name>A0A7W3NH51_PRIAR</name>
<keyword evidence="2" id="KW-1185">Reference proteome</keyword>
<evidence type="ECO:0000313" key="1">
    <source>
        <dbReference type="EMBL" id="MBA9042892.1"/>
    </source>
</evidence>
<protein>
    <submittedName>
        <fullName evidence="1">Uncharacterized protein</fullName>
    </submittedName>
</protein>
<dbReference type="Proteomes" id="UP000543174">
    <property type="component" value="Unassembled WGS sequence"/>
</dbReference>
<dbReference type="EMBL" id="JACJHT010000020">
    <property type="protein sequence ID" value="MBA9042892.1"/>
    <property type="molecule type" value="Genomic_DNA"/>
</dbReference>
<comment type="caution">
    <text evidence="1">The sequence shown here is derived from an EMBL/GenBank/DDBJ whole genome shotgun (WGS) entry which is preliminary data.</text>
</comment>
<accession>A0A7W3NH51</accession>
<proteinExistence type="predicted"/>